<dbReference type="EMBL" id="AHAT01003691">
    <property type="status" value="NOT_ANNOTATED_CDS"/>
    <property type="molecule type" value="Genomic_DNA"/>
</dbReference>
<reference evidence="11" key="2">
    <citation type="submission" date="2025-08" db="UniProtKB">
        <authorList>
            <consortium name="Ensembl"/>
        </authorList>
    </citation>
    <scope>IDENTIFICATION</scope>
</reference>
<dbReference type="SMART" id="SM00408">
    <property type="entry name" value="IGc2"/>
    <property type="match status" value="4"/>
</dbReference>
<evidence type="ECO:0000256" key="8">
    <source>
        <dbReference type="ARBA" id="ARBA00023319"/>
    </source>
</evidence>
<dbReference type="STRING" id="7918.ENSLOCP00000013748"/>
<dbReference type="Pfam" id="PF07686">
    <property type="entry name" value="V-set"/>
    <property type="match status" value="1"/>
</dbReference>
<dbReference type="SMART" id="SM00406">
    <property type="entry name" value="IGv"/>
    <property type="match status" value="4"/>
</dbReference>
<reference evidence="12" key="1">
    <citation type="submission" date="2011-12" db="EMBL/GenBank/DDBJ databases">
        <title>The Draft Genome of Lepisosteus oculatus.</title>
        <authorList>
            <consortium name="The Broad Institute Genome Assembly &amp; Analysis Group"/>
            <consortium name="Computational R&amp;D Group"/>
            <consortium name="and Sequencing Platform"/>
            <person name="Di Palma F."/>
            <person name="Alfoldi J."/>
            <person name="Johnson J."/>
            <person name="Berlin A."/>
            <person name="Gnerre S."/>
            <person name="Jaffe D."/>
            <person name="MacCallum I."/>
            <person name="Young S."/>
            <person name="Walker B.J."/>
            <person name="Lander E.S."/>
            <person name="Lindblad-Toh K."/>
        </authorList>
    </citation>
    <scope>NUCLEOTIDE SEQUENCE [LARGE SCALE GENOMIC DNA]</scope>
</reference>
<evidence type="ECO:0000259" key="10">
    <source>
        <dbReference type="PROSITE" id="PS50835"/>
    </source>
</evidence>
<evidence type="ECO:0000256" key="2">
    <source>
        <dbReference type="ARBA" id="ARBA00022692"/>
    </source>
</evidence>
<dbReference type="SUPFAM" id="SSF48726">
    <property type="entry name" value="Immunoglobulin"/>
    <property type="match status" value="5"/>
</dbReference>
<evidence type="ECO:0000256" key="1">
    <source>
        <dbReference type="ARBA" id="ARBA00004167"/>
    </source>
</evidence>
<dbReference type="FunFam" id="2.60.40.10:FF:003336">
    <property type="entry name" value="Uncharacterized protein"/>
    <property type="match status" value="1"/>
</dbReference>
<dbReference type="FunFam" id="2.60.40.10:FF:002026">
    <property type="entry name" value="Prostaglandin F2 receptor inhibitor"/>
    <property type="match status" value="2"/>
</dbReference>
<dbReference type="InterPro" id="IPR036179">
    <property type="entry name" value="Ig-like_dom_sf"/>
</dbReference>
<feature type="domain" description="Ig-like" evidence="10">
    <location>
        <begin position="685"/>
        <end position="811"/>
    </location>
</feature>
<dbReference type="InterPro" id="IPR051102">
    <property type="entry name" value="IgSF_V-set/TM_domain"/>
</dbReference>
<dbReference type="InterPro" id="IPR013783">
    <property type="entry name" value="Ig-like_fold"/>
</dbReference>
<protein>
    <submittedName>
        <fullName evidence="11">Prostaglandin F2 receptor inhibitor b</fullName>
    </submittedName>
</protein>
<comment type="subcellular location">
    <subcellularLocation>
        <location evidence="1">Membrane</location>
        <topology evidence="1">Single-pass membrane protein</topology>
    </subcellularLocation>
</comment>
<organism evidence="11 12">
    <name type="scientific">Lepisosteus oculatus</name>
    <name type="common">Spotted gar</name>
    <dbReference type="NCBI Taxonomy" id="7918"/>
    <lineage>
        <taxon>Eukaryota</taxon>
        <taxon>Metazoa</taxon>
        <taxon>Chordata</taxon>
        <taxon>Craniata</taxon>
        <taxon>Vertebrata</taxon>
        <taxon>Euteleostomi</taxon>
        <taxon>Actinopterygii</taxon>
        <taxon>Neopterygii</taxon>
        <taxon>Holostei</taxon>
        <taxon>Semionotiformes</taxon>
        <taxon>Lepisosteidae</taxon>
        <taxon>Lepisosteus</taxon>
    </lineage>
</organism>
<keyword evidence="7" id="KW-1015">Disulfide bond</keyword>
<keyword evidence="2 9" id="KW-0812">Transmembrane</keyword>
<sequence length="877" mass="96226">SFVVSPEDLWRGVVFLLRALCLGRTVKVPGGPLVRVEGTEVSIPCEVQDYEGPREQDFDWRVIRGDRSVQLISTLDSSFTDSSFRSRVSSREVTIDRTSENSVSLRIRNVKPSDSAAYDCLTPSTDSQLSGNYNATVRLIAVIPDSLVVTPLNNSSQVSERVSEGRSFELHCRASVDFVEHTFLSVSWAVKRGPSTEKILTYGPGGVVRAESSYRQRYADGGLRLDLPGDGVYSLIVSHALPSDEGLYVCSAAEWARDDGDTWTSIQEKQTELKDVKVAPIAQSFRVSAEHNASLRVGEALSLACRVAADSYDLLGLEVAWYVGSAPGGGLDGARLLAHMSRDSVTNGTAAASLSRVSWDTFRLVIRDVGRADSGHYFCVAAAWVQHAGGRWYRAAERSSSAVQVAVAPEEPSYSVILKPVLSAAFSDEPTELECTVTDVERASGVHMTVAWYFEQVLPSDAPSDTSMIALVDENWDLQAGDKYEDRVKAGLIVLSKVKPDTFKLQILSTRDTDRGRYFCTVTAWSRTAQGGWTKRKAVESGRVPVTWTQENPVLVVVATTPKASRDTFEMGCRVTGKNLQTPSYSALIKVEESLGGKVRKVVSLSRDSVMQLEDGTDKERLDSVVLLKTGQQDFRFRMYGTQLSDAGFYFCEATAWTPDAGSTWREAVTAVSNKVQVSFEDTGPAFNVSIHTDTSSVFPGETAKIQCAVTVLGMVAKAGDVSFEVRWFLERSRTTDTEDVHFLASVDRWGVLRQAQRNSSSDCSLERTDAKTYRLSVHNVQDSDGGNYHCTVTPWVRTADGSWQKSKDISSLPVLLVVKFAIWESMKLPLLYGVGAALAVGLLSMLIGFVSARCCFKEASDKDSRATRRLMAMEMD</sequence>
<dbReference type="InterPro" id="IPR003599">
    <property type="entry name" value="Ig_sub"/>
</dbReference>
<feature type="transmembrane region" description="Helical" evidence="9">
    <location>
        <begin position="831"/>
        <end position="853"/>
    </location>
</feature>
<evidence type="ECO:0000256" key="7">
    <source>
        <dbReference type="ARBA" id="ARBA00023157"/>
    </source>
</evidence>
<dbReference type="PROSITE" id="PS50835">
    <property type="entry name" value="IG_LIKE"/>
    <property type="match status" value="5"/>
</dbReference>
<evidence type="ECO:0000256" key="4">
    <source>
        <dbReference type="ARBA" id="ARBA00022737"/>
    </source>
</evidence>
<dbReference type="InParanoid" id="W5MZD9"/>
<dbReference type="PANTHER" id="PTHR12207">
    <property type="entry name" value="V-SET AND TRANSMEMBRANE DOMAIN-CONTAINING PROTEIN"/>
    <property type="match status" value="1"/>
</dbReference>
<dbReference type="PANTHER" id="PTHR12207:SF3">
    <property type="entry name" value="PROSTAGLANDIN F2 RECEPTOR NEGATIVE REGULATOR"/>
    <property type="match status" value="1"/>
</dbReference>
<dbReference type="Ensembl" id="ENSLOCT00000013777.1">
    <property type="protein sequence ID" value="ENSLOCP00000013748.1"/>
    <property type="gene ID" value="ENSLOCG00000011186.1"/>
</dbReference>
<keyword evidence="5 9" id="KW-1133">Transmembrane helix</keyword>
<dbReference type="SMART" id="SM00409">
    <property type="entry name" value="IG"/>
    <property type="match status" value="6"/>
</dbReference>
<evidence type="ECO:0000313" key="12">
    <source>
        <dbReference type="Proteomes" id="UP000018468"/>
    </source>
</evidence>
<dbReference type="Pfam" id="PF00047">
    <property type="entry name" value="ig"/>
    <property type="match status" value="1"/>
</dbReference>
<dbReference type="FunCoup" id="W5MZD9">
    <property type="interactions" value="742"/>
</dbReference>
<dbReference type="OMA" id="MPVSILW"/>
<dbReference type="InterPro" id="IPR007110">
    <property type="entry name" value="Ig-like_dom"/>
</dbReference>
<dbReference type="InterPro" id="IPR013106">
    <property type="entry name" value="Ig_V-set"/>
</dbReference>
<dbReference type="InterPro" id="IPR003598">
    <property type="entry name" value="Ig_sub2"/>
</dbReference>
<feature type="domain" description="Ig-like" evidence="10">
    <location>
        <begin position="412"/>
        <end position="540"/>
    </location>
</feature>
<dbReference type="FunFam" id="2.60.40.10:FF:000191">
    <property type="entry name" value="Immunoglobulin superfamily member 3"/>
    <property type="match status" value="1"/>
</dbReference>
<evidence type="ECO:0000256" key="3">
    <source>
        <dbReference type="ARBA" id="ARBA00022729"/>
    </source>
</evidence>
<keyword evidence="8" id="KW-0393">Immunoglobulin domain</keyword>
<evidence type="ECO:0000256" key="5">
    <source>
        <dbReference type="ARBA" id="ARBA00022989"/>
    </source>
</evidence>
<feature type="domain" description="Ig-like" evidence="10">
    <location>
        <begin position="37"/>
        <end position="130"/>
    </location>
</feature>
<evidence type="ECO:0000256" key="6">
    <source>
        <dbReference type="ARBA" id="ARBA00023136"/>
    </source>
</evidence>
<dbReference type="GeneTree" id="ENSGT00940000158367"/>
<accession>W5MZD9</accession>
<evidence type="ECO:0000256" key="9">
    <source>
        <dbReference type="SAM" id="Phobius"/>
    </source>
</evidence>
<reference evidence="11" key="3">
    <citation type="submission" date="2025-09" db="UniProtKB">
        <authorList>
            <consortium name="Ensembl"/>
        </authorList>
    </citation>
    <scope>IDENTIFICATION</scope>
</reference>
<keyword evidence="12" id="KW-1185">Reference proteome</keyword>
<proteinExistence type="predicted"/>
<dbReference type="eggNOG" id="ENOG502QVD2">
    <property type="taxonomic scope" value="Eukaryota"/>
</dbReference>
<name>W5MZD9_LEPOC</name>
<dbReference type="Bgee" id="ENSLOCG00000011186">
    <property type="expression patterns" value="Expressed in zone of skin and 13 other cell types or tissues"/>
</dbReference>
<dbReference type="Proteomes" id="UP000018468">
    <property type="component" value="Linkage group LG17"/>
</dbReference>
<keyword evidence="4" id="KW-0677">Repeat</keyword>
<keyword evidence="3" id="KW-0732">Signal</keyword>
<keyword evidence="6 9" id="KW-0472">Membrane</keyword>
<feature type="domain" description="Ig-like" evidence="10">
    <location>
        <begin position="280"/>
        <end position="381"/>
    </location>
</feature>
<dbReference type="Gene3D" id="2.60.40.10">
    <property type="entry name" value="Immunoglobulins"/>
    <property type="match status" value="6"/>
</dbReference>
<dbReference type="GO" id="GO:0016020">
    <property type="term" value="C:membrane"/>
    <property type="evidence" value="ECO:0000318"/>
    <property type="project" value="GO_Central"/>
</dbReference>
<dbReference type="AlphaFoldDB" id="W5MZD9"/>
<evidence type="ECO:0000313" key="11">
    <source>
        <dbReference type="Ensembl" id="ENSLOCP00000013748.1"/>
    </source>
</evidence>
<dbReference type="InterPro" id="IPR013151">
    <property type="entry name" value="Immunoglobulin_dom"/>
</dbReference>
<feature type="domain" description="Ig-like" evidence="10">
    <location>
        <begin position="144"/>
        <end position="267"/>
    </location>
</feature>